<dbReference type="SMART" id="SM00671">
    <property type="entry name" value="SEL1"/>
    <property type="match status" value="4"/>
</dbReference>
<protein>
    <submittedName>
        <fullName evidence="1">Sel1 repeat family protein</fullName>
    </submittedName>
</protein>
<dbReference type="Gene3D" id="1.25.40.10">
    <property type="entry name" value="Tetratricopeptide repeat domain"/>
    <property type="match status" value="2"/>
</dbReference>
<gene>
    <name evidence="1" type="ORF">HCJ96_03705</name>
</gene>
<keyword evidence="2" id="KW-1185">Reference proteome</keyword>
<dbReference type="Pfam" id="PF08238">
    <property type="entry name" value="Sel1"/>
    <property type="match status" value="4"/>
</dbReference>
<dbReference type="PANTHER" id="PTHR11102">
    <property type="entry name" value="SEL-1-LIKE PROTEIN"/>
    <property type="match status" value="1"/>
</dbReference>
<dbReference type="Proteomes" id="UP000709336">
    <property type="component" value="Unassembled WGS sequence"/>
</dbReference>
<dbReference type="SUPFAM" id="SSF81901">
    <property type="entry name" value="HCP-like"/>
    <property type="match status" value="1"/>
</dbReference>
<organism evidence="1 2">
    <name type="scientific">Alteromonas ponticola</name>
    <dbReference type="NCBI Taxonomy" id="2720613"/>
    <lineage>
        <taxon>Bacteria</taxon>
        <taxon>Pseudomonadati</taxon>
        <taxon>Pseudomonadota</taxon>
        <taxon>Gammaproteobacteria</taxon>
        <taxon>Alteromonadales</taxon>
        <taxon>Alteromonadaceae</taxon>
        <taxon>Alteromonas/Salinimonas group</taxon>
        <taxon>Alteromonas</taxon>
    </lineage>
</organism>
<dbReference type="EMBL" id="JAATNW010000002">
    <property type="protein sequence ID" value="NMH59126.1"/>
    <property type="molecule type" value="Genomic_DNA"/>
</dbReference>
<dbReference type="InterPro" id="IPR006597">
    <property type="entry name" value="Sel1-like"/>
</dbReference>
<accession>A0ABX1QZM9</accession>
<evidence type="ECO:0000313" key="2">
    <source>
        <dbReference type="Proteomes" id="UP000709336"/>
    </source>
</evidence>
<dbReference type="InterPro" id="IPR011990">
    <property type="entry name" value="TPR-like_helical_dom_sf"/>
</dbReference>
<dbReference type="RefSeq" id="WP_169209698.1">
    <property type="nucleotide sequence ID" value="NZ_JAATNW010000002.1"/>
</dbReference>
<dbReference type="PANTHER" id="PTHR11102:SF160">
    <property type="entry name" value="ERAD-ASSOCIATED E3 UBIQUITIN-PROTEIN LIGASE COMPONENT HRD3"/>
    <property type="match status" value="1"/>
</dbReference>
<evidence type="ECO:0000313" key="1">
    <source>
        <dbReference type="EMBL" id="NMH59126.1"/>
    </source>
</evidence>
<sequence length="306" mass="34141">MCLVSANGLSAQPEDWQQALQQAQAYLEAGKTKKALHAFELQADKGNGLAQFNLALFHQNGWGDVADPQVACHWYAKAANNNIPAAQYETARCILNETDSPDQVDAALKWYLRAFENQIYKAGCEAGKLLLTQQVDKKTLRQGVTLCLDAAEKGSIDAALQVANWYRDGQYLSQSYLSAMHFYALAAPEKQPSAAFQMARILDMGLDVETDIRQAAYWYEVAASQGYEQAYLPVAALYWKLTQDAHSDQAHLLAKAYLWAKTAKQRSSDEVRDVAEKLLVQVSDVIPMAWIEELDKKVVSHIHAFH</sequence>
<proteinExistence type="predicted"/>
<dbReference type="InterPro" id="IPR050767">
    <property type="entry name" value="Sel1_AlgK"/>
</dbReference>
<reference evidence="1 2" key="1">
    <citation type="submission" date="2020-03" db="EMBL/GenBank/DDBJ databases">
        <title>Alteromonas ponticola sp. nov., isolated from seawater.</title>
        <authorList>
            <person name="Yoon J.-H."/>
            <person name="Kim Y.-O."/>
        </authorList>
    </citation>
    <scope>NUCLEOTIDE SEQUENCE [LARGE SCALE GENOMIC DNA]</scope>
    <source>
        <strain evidence="1 2">MYP5</strain>
    </source>
</reference>
<comment type="caution">
    <text evidence="1">The sequence shown here is derived from an EMBL/GenBank/DDBJ whole genome shotgun (WGS) entry which is preliminary data.</text>
</comment>
<name>A0ABX1QZM9_9ALTE</name>